<dbReference type="GO" id="GO:0003964">
    <property type="term" value="F:RNA-directed DNA polymerase activity"/>
    <property type="evidence" value="ECO:0007669"/>
    <property type="project" value="UniProtKB-KW"/>
</dbReference>
<accession>A0ABQ5HR88</accession>
<comment type="caution">
    <text evidence="1">The sequence shown here is derived from an EMBL/GenBank/DDBJ whole genome shotgun (WGS) entry which is preliminary data.</text>
</comment>
<name>A0ABQ5HR88_9ASTR</name>
<protein>
    <submittedName>
        <fullName evidence="1">RNA-directed DNA polymerase, eukaryota</fullName>
    </submittedName>
</protein>
<keyword evidence="1" id="KW-0695">RNA-directed DNA polymerase</keyword>
<organism evidence="1 2">
    <name type="scientific">Tanacetum coccineum</name>
    <dbReference type="NCBI Taxonomy" id="301880"/>
    <lineage>
        <taxon>Eukaryota</taxon>
        <taxon>Viridiplantae</taxon>
        <taxon>Streptophyta</taxon>
        <taxon>Embryophyta</taxon>
        <taxon>Tracheophyta</taxon>
        <taxon>Spermatophyta</taxon>
        <taxon>Magnoliopsida</taxon>
        <taxon>eudicotyledons</taxon>
        <taxon>Gunneridae</taxon>
        <taxon>Pentapetalae</taxon>
        <taxon>asterids</taxon>
        <taxon>campanulids</taxon>
        <taxon>Asterales</taxon>
        <taxon>Asteraceae</taxon>
        <taxon>Asteroideae</taxon>
        <taxon>Anthemideae</taxon>
        <taxon>Anthemidinae</taxon>
        <taxon>Tanacetum</taxon>
    </lineage>
</organism>
<sequence>MLSGHAWSRGNNAAAVTKLVTAAAFPSACSSSEPVQQLTTTVSAEEPVQVKKKEKVSKNRLSVRITGFCDRCALIPNKKSKAGKMLRFFRFERPKAHTIQNEKPVAPVKVPAFKQPNATYQGGPKGHVLASLLQPSLVLDDSCLVDIDLANCVMGEVRQFSSINNLQLYGFDISVMHNLISLLKNDSTKTSSRVLEEVEKSVDRISSDSFSNGIKIKEGGSILELLEEMIYEWVKTMGFFYEGCTKDMEKDYWNSRRTSGFPMNCLSLNVQGLGSKAKKDWIKELISKHKFRCSEERWGLVYDSIGANAFNSFISNLGLNDIQLEGYSFTWDHPSATKMSKLDRFLMSNGFLSAFPYISAVCLDRHLSDHRPNLLKEVSSDFGPSPFHFFHSWLNFPGFNELVSKSWNSFALDDSNGMIRFKKKLQLLKKEIRTWIMDFKRHQMGLSVDLKSKLCDIDKTLDQGGVSEEILLSRMEVLKQLHTFKGIMVDGDWIVDPDLVKQEFRNHFADRFQDPGPRRGCINFPFPSVLVMIGLRIGSYRSQTMDILAQPFMGVSRCVDNLPGPDGSVTFEFFASFGTSIGPDFCLP</sequence>
<dbReference type="PANTHER" id="PTHR33710">
    <property type="entry name" value="BNAC02G09200D PROTEIN"/>
    <property type="match status" value="1"/>
</dbReference>
<dbReference type="EMBL" id="BQNB010019880">
    <property type="protein sequence ID" value="GJT89981.1"/>
    <property type="molecule type" value="Genomic_DNA"/>
</dbReference>
<dbReference type="InterPro" id="IPR036691">
    <property type="entry name" value="Endo/exonu/phosph_ase_sf"/>
</dbReference>
<reference evidence="1" key="1">
    <citation type="journal article" date="2022" name="Int. J. Mol. Sci.">
        <title>Draft Genome of Tanacetum Coccineum: Genomic Comparison of Closely Related Tanacetum-Family Plants.</title>
        <authorList>
            <person name="Yamashiro T."/>
            <person name="Shiraishi A."/>
            <person name="Nakayama K."/>
            <person name="Satake H."/>
        </authorList>
    </citation>
    <scope>NUCLEOTIDE SEQUENCE</scope>
</reference>
<keyword evidence="2" id="KW-1185">Reference proteome</keyword>
<dbReference type="Proteomes" id="UP001151760">
    <property type="component" value="Unassembled WGS sequence"/>
</dbReference>
<proteinExistence type="predicted"/>
<gene>
    <name evidence="1" type="ORF">Tco_1078826</name>
</gene>
<evidence type="ECO:0000313" key="1">
    <source>
        <dbReference type="EMBL" id="GJT89981.1"/>
    </source>
</evidence>
<reference evidence="1" key="2">
    <citation type="submission" date="2022-01" db="EMBL/GenBank/DDBJ databases">
        <authorList>
            <person name="Yamashiro T."/>
            <person name="Shiraishi A."/>
            <person name="Satake H."/>
            <person name="Nakayama K."/>
        </authorList>
    </citation>
    <scope>NUCLEOTIDE SEQUENCE</scope>
</reference>
<dbReference type="Gene3D" id="3.60.10.10">
    <property type="entry name" value="Endonuclease/exonuclease/phosphatase"/>
    <property type="match status" value="1"/>
</dbReference>
<keyword evidence="1" id="KW-0808">Transferase</keyword>
<evidence type="ECO:0000313" key="2">
    <source>
        <dbReference type="Proteomes" id="UP001151760"/>
    </source>
</evidence>
<keyword evidence="1" id="KW-0548">Nucleotidyltransferase</keyword>
<dbReference type="SUPFAM" id="SSF56219">
    <property type="entry name" value="DNase I-like"/>
    <property type="match status" value="1"/>
</dbReference>
<dbReference type="PANTHER" id="PTHR33710:SF64">
    <property type="entry name" value="ENDONUCLEASE_EXONUCLEASE_PHOSPHATASE DOMAIN-CONTAINING PROTEIN"/>
    <property type="match status" value="1"/>
</dbReference>